<dbReference type="AlphaFoldDB" id="A0AA45WK44"/>
<evidence type="ECO:0000313" key="1">
    <source>
        <dbReference type="EMBL" id="SMP05963.1"/>
    </source>
</evidence>
<organism evidence="1 2">
    <name type="scientific">Laceyella tengchongensis</name>
    <dbReference type="NCBI Taxonomy" id="574699"/>
    <lineage>
        <taxon>Bacteria</taxon>
        <taxon>Bacillati</taxon>
        <taxon>Bacillota</taxon>
        <taxon>Bacilli</taxon>
        <taxon>Bacillales</taxon>
        <taxon>Thermoactinomycetaceae</taxon>
        <taxon>Laceyella</taxon>
    </lineage>
</organism>
<protein>
    <submittedName>
        <fullName evidence="1">Uncharacterized membrane-anchored protein</fullName>
    </submittedName>
</protein>
<dbReference type="EMBL" id="FXTU01000001">
    <property type="protein sequence ID" value="SMP05963.1"/>
    <property type="molecule type" value="Genomic_DNA"/>
</dbReference>
<dbReference type="Proteomes" id="UP001157946">
    <property type="component" value="Unassembled WGS sequence"/>
</dbReference>
<dbReference type="InterPro" id="IPR025833">
    <property type="entry name" value="GDYXXLXY"/>
</dbReference>
<dbReference type="Pfam" id="PF14345">
    <property type="entry name" value="GDYXXLXY"/>
    <property type="match status" value="1"/>
</dbReference>
<proteinExistence type="predicted"/>
<reference evidence="1" key="1">
    <citation type="submission" date="2017-05" db="EMBL/GenBank/DDBJ databases">
        <authorList>
            <person name="Varghese N."/>
            <person name="Submissions S."/>
        </authorList>
    </citation>
    <scope>NUCLEOTIDE SEQUENCE</scope>
    <source>
        <strain evidence="1">DSM 45262</strain>
    </source>
</reference>
<gene>
    <name evidence="1" type="ORF">SAMN06265361_101663</name>
</gene>
<sequence length="187" mass="21609">MKKNAGRIYPTRWFWIALLVPVGILLSMTVQPLLALYAGERITLQTVPVDPRDLFYGDYVQLRFAIEEVDGSVVDKALVQKMEKNPGVDRYPVYVSLRKNGRTAVVAHVSEQRPRTSLYLKGELMPIWQWENGQRRTKYAIDYQLDRYYVEEDSGLEWEKLARQGKVWADVKVKGGYGVMLELKPAQ</sequence>
<accession>A0AA45WK44</accession>
<keyword evidence="2" id="KW-1185">Reference proteome</keyword>
<comment type="caution">
    <text evidence="1">The sequence shown here is derived from an EMBL/GenBank/DDBJ whole genome shotgun (WGS) entry which is preliminary data.</text>
</comment>
<name>A0AA45WK44_9BACL</name>
<dbReference type="RefSeq" id="WP_106341972.1">
    <property type="nucleotide sequence ID" value="NZ_FXTU01000001.1"/>
</dbReference>
<evidence type="ECO:0000313" key="2">
    <source>
        <dbReference type="Proteomes" id="UP001157946"/>
    </source>
</evidence>